<dbReference type="Pfam" id="PF07690">
    <property type="entry name" value="MFS_1"/>
    <property type="match status" value="1"/>
</dbReference>
<dbReference type="GO" id="GO:0022857">
    <property type="term" value="F:transmembrane transporter activity"/>
    <property type="evidence" value="ECO:0007669"/>
    <property type="project" value="InterPro"/>
</dbReference>
<evidence type="ECO:0000256" key="2">
    <source>
        <dbReference type="ARBA" id="ARBA00022475"/>
    </source>
</evidence>
<dbReference type="InterPro" id="IPR050189">
    <property type="entry name" value="MFS_Efflux_Transporters"/>
</dbReference>
<evidence type="ECO:0000313" key="8">
    <source>
        <dbReference type="EMBL" id="MBO8485649.1"/>
    </source>
</evidence>
<evidence type="ECO:0000259" key="7">
    <source>
        <dbReference type="PROSITE" id="PS50850"/>
    </source>
</evidence>
<keyword evidence="3 6" id="KW-0812">Transmembrane</keyword>
<dbReference type="InterPro" id="IPR020846">
    <property type="entry name" value="MFS_dom"/>
</dbReference>
<dbReference type="PROSITE" id="PS50850">
    <property type="entry name" value="MFS"/>
    <property type="match status" value="1"/>
</dbReference>
<feature type="transmembrane region" description="Helical" evidence="6">
    <location>
        <begin position="174"/>
        <end position="194"/>
    </location>
</feature>
<sequence length="396" mass="41931">METDNVNTDNWKGIKAWIPVIGLTFSAFIFNTSEFIPIGLLSDIATDFRITESHAGLLITVYAWVVAIASLPLMLIFAKTENRKLMLSITAVFAISHILSGFSKDFYMLMISRLGVACAHAIFWSVVTPYAVRIAPEGKGQTALGIIVCGSSIAMIAGLPLGRTIGLYMGWRTTFLIIAGLAAVILAILAAVLPKTPGDGSISLRKLPALIKSPALLSIYLVTVIAITGHFTAYSYIEPFLGREAGLGSTDITLVLTGFGIVGLIASGIFSKCYSRHRKGFISFAVAGICISLFLLRAASIVPAATVILCAFWAFAINFYNLSFQAEIIQNAPKGTAVAMSIYSGIYNVGIGGGALAGGYVCSGLSIQYIGYAGGAVALIAAIICFRKLLPSITEN</sequence>
<dbReference type="AlphaFoldDB" id="A0A9D9J368"/>
<evidence type="ECO:0000256" key="6">
    <source>
        <dbReference type="SAM" id="Phobius"/>
    </source>
</evidence>
<reference evidence="8" key="1">
    <citation type="submission" date="2020-10" db="EMBL/GenBank/DDBJ databases">
        <authorList>
            <person name="Gilroy R."/>
        </authorList>
    </citation>
    <scope>NUCLEOTIDE SEQUENCE</scope>
    <source>
        <strain evidence="8">B2-16538</strain>
    </source>
</reference>
<feature type="transmembrane region" description="Helical" evidence="6">
    <location>
        <begin position="281"/>
        <end position="299"/>
    </location>
</feature>
<dbReference type="Gene3D" id="1.20.1250.20">
    <property type="entry name" value="MFS general substrate transporter like domains"/>
    <property type="match status" value="1"/>
</dbReference>
<accession>A0A9D9J368</accession>
<feature type="transmembrane region" description="Helical" evidence="6">
    <location>
        <begin position="215"/>
        <end position="237"/>
    </location>
</feature>
<evidence type="ECO:0000256" key="5">
    <source>
        <dbReference type="ARBA" id="ARBA00023136"/>
    </source>
</evidence>
<protein>
    <submittedName>
        <fullName evidence="8">Sugar transporter</fullName>
    </submittedName>
</protein>
<comment type="subcellular location">
    <subcellularLocation>
        <location evidence="1">Cell membrane</location>
        <topology evidence="1">Multi-pass membrane protein</topology>
    </subcellularLocation>
</comment>
<feature type="transmembrane region" description="Helical" evidence="6">
    <location>
        <begin position="369"/>
        <end position="390"/>
    </location>
</feature>
<dbReference type="GO" id="GO:0005886">
    <property type="term" value="C:plasma membrane"/>
    <property type="evidence" value="ECO:0007669"/>
    <property type="project" value="UniProtKB-SubCell"/>
</dbReference>
<keyword evidence="8" id="KW-0762">Sugar transport</keyword>
<dbReference type="PANTHER" id="PTHR43124">
    <property type="entry name" value="PURINE EFFLUX PUMP PBUE"/>
    <property type="match status" value="1"/>
</dbReference>
<keyword evidence="2" id="KW-1003">Cell membrane</keyword>
<evidence type="ECO:0000313" key="9">
    <source>
        <dbReference type="Proteomes" id="UP000823750"/>
    </source>
</evidence>
<feature type="transmembrane region" description="Helical" evidence="6">
    <location>
        <begin position="56"/>
        <end position="78"/>
    </location>
</feature>
<feature type="domain" description="Major facilitator superfamily (MFS) profile" evidence="7">
    <location>
        <begin position="19"/>
        <end position="393"/>
    </location>
</feature>
<feature type="transmembrane region" description="Helical" evidence="6">
    <location>
        <begin position="252"/>
        <end position="269"/>
    </location>
</feature>
<evidence type="ECO:0000256" key="3">
    <source>
        <dbReference type="ARBA" id="ARBA00022692"/>
    </source>
</evidence>
<keyword evidence="8" id="KW-0813">Transport</keyword>
<feature type="transmembrane region" description="Helical" evidence="6">
    <location>
        <begin position="144"/>
        <end position="162"/>
    </location>
</feature>
<dbReference type="Proteomes" id="UP000823750">
    <property type="component" value="Unassembled WGS sequence"/>
</dbReference>
<keyword evidence="5 6" id="KW-0472">Membrane</keyword>
<dbReference type="SUPFAM" id="SSF103473">
    <property type="entry name" value="MFS general substrate transporter"/>
    <property type="match status" value="1"/>
</dbReference>
<feature type="transmembrane region" description="Helical" evidence="6">
    <location>
        <begin position="114"/>
        <end position="132"/>
    </location>
</feature>
<proteinExistence type="predicted"/>
<name>A0A9D9J368_9BACT</name>
<gene>
    <name evidence="8" type="ORF">IAB78_04410</name>
</gene>
<dbReference type="PANTHER" id="PTHR43124:SF4">
    <property type="entry name" value="SUGAR EFFLUX TRANSPORTER"/>
    <property type="match status" value="1"/>
</dbReference>
<dbReference type="EMBL" id="JADILX010000075">
    <property type="protein sequence ID" value="MBO8485649.1"/>
    <property type="molecule type" value="Genomic_DNA"/>
</dbReference>
<feature type="transmembrane region" description="Helical" evidence="6">
    <location>
        <begin position="85"/>
        <end position="102"/>
    </location>
</feature>
<feature type="transmembrane region" description="Helical" evidence="6">
    <location>
        <begin position="305"/>
        <end position="324"/>
    </location>
</feature>
<evidence type="ECO:0000256" key="4">
    <source>
        <dbReference type="ARBA" id="ARBA00022989"/>
    </source>
</evidence>
<dbReference type="CDD" id="cd17324">
    <property type="entry name" value="MFS_NepI_like"/>
    <property type="match status" value="1"/>
</dbReference>
<feature type="transmembrane region" description="Helical" evidence="6">
    <location>
        <begin position="16"/>
        <end position="36"/>
    </location>
</feature>
<dbReference type="NCBIfam" id="NF002921">
    <property type="entry name" value="PRK03545.1"/>
    <property type="match status" value="1"/>
</dbReference>
<feature type="transmembrane region" description="Helical" evidence="6">
    <location>
        <begin position="336"/>
        <end position="357"/>
    </location>
</feature>
<reference evidence="8" key="2">
    <citation type="journal article" date="2021" name="PeerJ">
        <title>Extensive microbial diversity within the chicken gut microbiome revealed by metagenomics and culture.</title>
        <authorList>
            <person name="Gilroy R."/>
            <person name="Ravi A."/>
            <person name="Getino M."/>
            <person name="Pursley I."/>
            <person name="Horton D.L."/>
            <person name="Alikhan N.F."/>
            <person name="Baker D."/>
            <person name="Gharbi K."/>
            <person name="Hall N."/>
            <person name="Watson M."/>
            <person name="Adriaenssens E.M."/>
            <person name="Foster-Nyarko E."/>
            <person name="Jarju S."/>
            <person name="Secka A."/>
            <person name="Antonio M."/>
            <person name="Oren A."/>
            <person name="Chaudhuri R.R."/>
            <person name="La Ragione R."/>
            <person name="Hildebrand F."/>
            <person name="Pallen M.J."/>
        </authorList>
    </citation>
    <scope>NUCLEOTIDE SEQUENCE</scope>
    <source>
        <strain evidence="8">B2-16538</strain>
    </source>
</reference>
<dbReference type="InterPro" id="IPR011701">
    <property type="entry name" value="MFS"/>
</dbReference>
<evidence type="ECO:0000256" key="1">
    <source>
        <dbReference type="ARBA" id="ARBA00004651"/>
    </source>
</evidence>
<organism evidence="8 9">
    <name type="scientific">Candidatus Cryptobacteroides excrementavium</name>
    <dbReference type="NCBI Taxonomy" id="2840759"/>
    <lineage>
        <taxon>Bacteria</taxon>
        <taxon>Pseudomonadati</taxon>
        <taxon>Bacteroidota</taxon>
        <taxon>Bacteroidia</taxon>
        <taxon>Bacteroidales</taxon>
        <taxon>Candidatus Cryptobacteroides</taxon>
    </lineage>
</organism>
<keyword evidence="4 6" id="KW-1133">Transmembrane helix</keyword>
<comment type="caution">
    <text evidence="8">The sequence shown here is derived from an EMBL/GenBank/DDBJ whole genome shotgun (WGS) entry which is preliminary data.</text>
</comment>
<dbReference type="InterPro" id="IPR036259">
    <property type="entry name" value="MFS_trans_sf"/>
</dbReference>